<comment type="pathway">
    <text evidence="2 16">Lipid metabolism; fatty acid biosynthesis.</text>
</comment>
<feature type="domain" description="CS" evidence="17">
    <location>
        <begin position="3"/>
        <end position="93"/>
    </location>
</feature>
<name>A0A6P4HWF7_DROKI</name>
<comment type="subcellular location">
    <subcellularLocation>
        <location evidence="1 16">Endoplasmic reticulum membrane</location>
        <topology evidence="1 16">Multi-pass membrane protein</topology>
    </subcellularLocation>
</comment>
<dbReference type="GO" id="GO:0030148">
    <property type="term" value="P:sphingolipid biosynthetic process"/>
    <property type="evidence" value="ECO:0007669"/>
    <property type="project" value="TreeGrafter"/>
</dbReference>
<evidence type="ECO:0000256" key="6">
    <source>
        <dbReference type="ARBA" id="ARBA00022692"/>
    </source>
</evidence>
<feature type="transmembrane region" description="Helical" evidence="16">
    <location>
        <begin position="153"/>
        <end position="175"/>
    </location>
</feature>
<evidence type="ECO:0000256" key="5">
    <source>
        <dbReference type="ARBA" id="ARBA00022516"/>
    </source>
</evidence>
<evidence type="ECO:0000256" key="16">
    <source>
        <dbReference type="RuleBase" id="RU363109"/>
    </source>
</evidence>
<feature type="transmembrane region" description="Helical" evidence="16">
    <location>
        <begin position="320"/>
        <end position="346"/>
    </location>
</feature>
<dbReference type="GO" id="GO:0102158">
    <property type="term" value="F:very-long-chain (3R)-3-hydroxyacyl-CoA dehydratase activity"/>
    <property type="evidence" value="ECO:0007669"/>
    <property type="project" value="UniProtKB-EC"/>
</dbReference>
<sequence length="372" mass="43665">MTNLSPFVYWSQTKQTLLLKVDLKDAKGAIADFSPVSVNFSANGYGARGVNAYKFQLHFYSLIDDETAGFVVSDNKIELQIRKLEPAWWPRLVATPQKPHWLKIDFDRWRTEDDAELEDKPRDVREDYEKEYAELQKRELGYIKEKTKKVYMIFYNLAMFVGYLYMVAVMGVLYYRDGAESIGKMYANVGNAFKFVQLLQYLEVMHPLFGYTKGSPVVPFFQVSGRNFILFLMIDMEPRMHAKPVVFYVFVIWSLVELVRYPFYLAQLLGREVGLLTWLRYTIWIPLYPMGILCEGIIILRNIPYIDETKRFTVEMPNTWNITFDMVLFLKIYLLLLILPGSYLVMSHMAKLRAKKLGRGRAKRRQQHLHAD</sequence>
<dbReference type="GO" id="GO:0030497">
    <property type="term" value="P:fatty acid elongation"/>
    <property type="evidence" value="ECO:0007669"/>
    <property type="project" value="TreeGrafter"/>
</dbReference>
<feature type="transmembrane region" description="Helical" evidence="16">
    <location>
        <begin position="245"/>
        <end position="266"/>
    </location>
</feature>
<dbReference type="InterPro" id="IPR007482">
    <property type="entry name" value="Tyr_Pase-like_PTPLA"/>
</dbReference>
<comment type="caution">
    <text evidence="16">Lacks conserved residue(s) required for the propagation of feature annotation.</text>
</comment>
<dbReference type="UniPathway" id="UPA00094"/>
<dbReference type="Proteomes" id="UP001652661">
    <property type="component" value="Chromosome 2R"/>
</dbReference>
<dbReference type="InterPro" id="IPR007052">
    <property type="entry name" value="CS_dom"/>
</dbReference>
<evidence type="ECO:0000256" key="9">
    <source>
        <dbReference type="ARBA" id="ARBA00022989"/>
    </source>
</evidence>
<evidence type="ECO:0000256" key="15">
    <source>
        <dbReference type="ARBA" id="ARBA00025733"/>
    </source>
</evidence>
<dbReference type="Pfam" id="PF04387">
    <property type="entry name" value="PTPLA"/>
    <property type="match status" value="1"/>
</dbReference>
<evidence type="ECO:0000256" key="13">
    <source>
        <dbReference type="ARBA" id="ARBA00023160"/>
    </source>
</evidence>
<evidence type="ECO:0000256" key="7">
    <source>
        <dbReference type="ARBA" id="ARBA00022824"/>
    </source>
</evidence>
<comment type="catalytic activity">
    <reaction evidence="16">
        <text>a very-long-chain (3R)-3-hydroxyacyl-CoA = a very-long-chain (2E)-enoyl-CoA + H2O</text>
        <dbReference type="Rhea" id="RHEA:45812"/>
        <dbReference type="ChEBI" id="CHEBI:15377"/>
        <dbReference type="ChEBI" id="CHEBI:83728"/>
        <dbReference type="ChEBI" id="CHEBI:85440"/>
        <dbReference type="EC" id="4.2.1.134"/>
    </reaction>
</comment>
<reference evidence="18" key="1">
    <citation type="submission" date="2025-05" db="UniProtKB">
        <authorList>
            <consortium name="RefSeq"/>
        </authorList>
    </citation>
    <scope>NUCLEOTIDE SEQUENCE [LARGE SCALE GENOMIC DNA]</scope>
    <source>
        <strain evidence="18">14028-0561.14</strain>
    </source>
</reference>
<evidence type="ECO:0000256" key="2">
    <source>
        <dbReference type="ARBA" id="ARBA00005194"/>
    </source>
</evidence>
<dbReference type="FunFam" id="2.60.40.790:FF:000013">
    <property type="entry name" value="Very-long-chain (3R)-3-hydroxyacyl-CoA dehydratase"/>
    <property type="match status" value="1"/>
</dbReference>
<keyword evidence="9 16" id="KW-1133">Transmembrane helix</keyword>
<evidence type="ECO:0000259" key="17">
    <source>
        <dbReference type="PROSITE" id="PS51203"/>
    </source>
</evidence>
<keyword evidence="7 16" id="KW-0256">Endoplasmic reticulum</keyword>
<evidence type="ECO:0000313" key="19">
    <source>
        <dbReference type="RefSeq" id="XP_017016409.1"/>
    </source>
</evidence>
<evidence type="ECO:0000256" key="4">
    <source>
        <dbReference type="ARBA" id="ARBA00013122"/>
    </source>
</evidence>
<evidence type="ECO:0000313" key="18">
    <source>
        <dbReference type="Proteomes" id="UP001652661"/>
    </source>
</evidence>
<reference evidence="19" key="2">
    <citation type="submission" date="2025-08" db="UniProtKB">
        <authorList>
            <consortium name="RefSeq"/>
        </authorList>
    </citation>
    <scope>IDENTIFICATION</scope>
    <source>
        <strain evidence="19">14028-0561.14</strain>
        <tissue evidence="19">Whole fly</tissue>
    </source>
</reference>
<keyword evidence="5 16" id="KW-0444">Lipid biosynthesis</keyword>
<evidence type="ECO:0000256" key="12">
    <source>
        <dbReference type="ARBA" id="ARBA00023136"/>
    </source>
</evidence>
<accession>A0A6P4HWF7</accession>
<evidence type="ECO:0000256" key="10">
    <source>
        <dbReference type="ARBA" id="ARBA00023054"/>
    </source>
</evidence>
<keyword evidence="6 16" id="KW-0812">Transmembrane</keyword>
<evidence type="ECO:0000256" key="3">
    <source>
        <dbReference type="ARBA" id="ARBA00007811"/>
    </source>
</evidence>
<dbReference type="AlphaFoldDB" id="A0A6P4HWF7"/>
<keyword evidence="11 16" id="KW-0443">Lipid metabolism</keyword>
<keyword evidence="18" id="KW-1185">Reference proteome</keyword>
<comment type="similarity">
    <text evidence="3 16">Belongs to the very long-chain fatty acids dehydratase HACD family.</text>
</comment>
<dbReference type="SUPFAM" id="SSF49764">
    <property type="entry name" value="HSP20-like chaperones"/>
    <property type="match status" value="1"/>
</dbReference>
<organism evidence="18 19">
    <name type="scientific">Drosophila kikkawai</name>
    <name type="common">Fruit fly</name>
    <dbReference type="NCBI Taxonomy" id="30033"/>
    <lineage>
        <taxon>Eukaryota</taxon>
        <taxon>Metazoa</taxon>
        <taxon>Ecdysozoa</taxon>
        <taxon>Arthropoda</taxon>
        <taxon>Hexapoda</taxon>
        <taxon>Insecta</taxon>
        <taxon>Pterygota</taxon>
        <taxon>Neoptera</taxon>
        <taxon>Endopterygota</taxon>
        <taxon>Diptera</taxon>
        <taxon>Brachycera</taxon>
        <taxon>Muscomorpha</taxon>
        <taxon>Ephydroidea</taxon>
        <taxon>Drosophilidae</taxon>
        <taxon>Drosophila</taxon>
        <taxon>Sophophora</taxon>
    </lineage>
</organism>
<dbReference type="EC" id="4.2.1.134" evidence="4 16"/>
<dbReference type="InterPro" id="IPR008978">
    <property type="entry name" value="HSP20-like_chaperone"/>
</dbReference>
<evidence type="ECO:0000256" key="8">
    <source>
        <dbReference type="ARBA" id="ARBA00022832"/>
    </source>
</evidence>
<comment type="function">
    <text evidence="16">Catalyzes the third of the four reactions of the long-chain fatty acids elongation cycle. This endoplasmic reticulum-bound enzymatic process, allows the addition of two carbons to the chain of long- and very long-chain fatty acids/VLCFAs per cycle. This enzyme catalyzes the dehydration of the 3-hydroxyacyl-CoA intermediate into trans-2,3-enoyl-CoA, within each cycle of fatty acid elongation. Thereby, it participates to the production of VLCFAs of different chain lengths that are involved in multiple biological processes as precursors of membrane lipids and lipid mediators.</text>
</comment>
<dbReference type="OrthoDB" id="2157530at2759"/>
<keyword evidence="14 16" id="KW-0456">Lyase</keyword>
<dbReference type="PROSITE" id="PS51203">
    <property type="entry name" value="CS"/>
    <property type="match status" value="1"/>
</dbReference>
<dbReference type="PANTHER" id="PTHR11035">
    <property type="entry name" value="VERY-LONG-CHAIN (3R)-3-HYDROXYACYL-COA DEHYDRATASE"/>
    <property type="match status" value="1"/>
</dbReference>
<evidence type="ECO:0000256" key="1">
    <source>
        <dbReference type="ARBA" id="ARBA00004477"/>
    </source>
</evidence>
<dbReference type="CDD" id="cd06465">
    <property type="entry name" value="p23_hB-ind1_like"/>
    <property type="match status" value="1"/>
</dbReference>
<keyword evidence="8 16" id="KW-0276">Fatty acid metabolism</keyword>
<feature type="transmembrane region" description="Helical" evidence="16">
    <location>
        <begin position="278"/>
        <end position="300"/>
    </location>
</feature>
<dbReference type="Gene3D" id="2.60.40.790">
    <property type="match status" value="1"/>
</dbReference>
<evidence type="ECO:0000256" key="11">
    <source>
        <dbReference type="ARBA" id="ARBA00023098"/>
    </source>
</evidence>
<evidence type="ECO:0000256" key="14">
    <source>
        <dbReference type="ARBA" id="ARBA00023239"/>
    </source>
</evidence>
<proteinExistence type="inferred from homology"/>
<dbReference type="GO" id="GO:0005789">
    <property type="term" value="C:endoplasmic reticulum membrane"/>
    <property type="evidence" value="ECO:0007669"/>
    <property type="project" value="UniProtKB-SubCell"/>
</dbReference>
<dbReference type="RefSeq" id="XP_017016409.1">
    <property type="nucleotide sequence ID" value="XM_017160920.3"/>
</dbReference>
<keyword evidence="10" id="KW-0175">Coiled coil</keyword>
<dbReference type="PANTHER" id="PTHR11035:SF35">
    <property type="entry name" value="VERY-LONG-CHAIN (3R)-3-HYDROXYACYL-COA DEHYDRATASE"/>
    <property type="match status" value="1"/>
</dbReference>
<keyword evidence="13 16" id="KW-0275">Fatty acid biosynthesis</keyword>
<gene>
    <name evidence="19" type="primary">Hacd2</name>
</gene>
<protein>
    <recommendedName>
        <fullName evidence="4 16">Very-long-chain (3R)-3-hydroxyacyl-CoA dehydratase</fullName>
        <ecNumber evidence="4 16">4.2.1.134</ecNumber>
    </recommendedName>
</protein>
<comment type="similarity">
    <text evidence="15">Belongs to the p23/wos2 family.</text>
</comment>
<dbReference type="GO" id="GO:0042761">
    <property type="term" value="P:very long-chain fatty acid biosynthetic process"/>
    <property type="evidence" value="ECO:0007669"/>
    <property type="project" value="TreeGrafter"/>
</dbReference>
<keyword evidence="12 16" id="KW-0472">Membrane</keyword>